<dbReference type="InterPro" id="IPR001258">
    <property type="entry name" value="NHL_repeat"/>
</dbReference>
<dbReference type="SUPFAM" id="SSF69322">
    <property type="entry name" value="Tricorn protease domain 2"/>
    <property type="match status" value="1"/>
</dbReference>
<dbReference type="Proteomes" id="UP000828390">
    <property type="component" value="Unassembled WGS sequence"/>
</dbReference>
<gene>
    <name evidence="2" type="ORF">DPMN_068144</name>
</gene>
<evidence type="ECO:0000313" key="2">
    <source>
        <dbReference type="EMBL" id="KAH3708686.1"/>
    </source>
</evidence>
<evidence type="ECO:0000313" key="3">
    <source>
        <dbReference type="Proteomes" id="UP000828390"/>
    </source>
</evidence>
<reference evidence="2" key="1">
    <citation type="journal article" date="2019" name="bioRxiv">
        <title>The Genome of the Zebra Mussel, Dreissena polymorpha: A Resource for Invasive Species Research.</title>
        <authorList>
            <person name="McCartney M.A."/>
            <person name="Auch B."/>
            <person name="Kono T."/>
            <person name="Mallez S."/>
            <person name="Zhang Y."/>
            <person name="Obille A."/>
            <person name="Becker A."/>
            <person name="Abrahante J.E."/>
            <person name="Garbe J."/>
            <person name="Badalamenti J.P."/>
            <person name="Herman A."/>
            <person name="Mangelson H."/>
            <person name="Liachko I."/>
            <person name="Sullivan S."/>
            <person name="Sone E.D."/>
            <person name="Koren S."/>
            <person name="Silverstein K.A.T."/>
            <person name="Beckman K.B."/>
            <person name="Gohl D.M."/>
        </authorList>
    </citation>
    <scope>NUCLEOTIDE SEQUENCE</scope>
    <source>
        <strain evidence="2">Duluth1</strain>
        <tissue evidence="2">Whole animal</tissue>
    </source>
</reference>
<sequence length="117" mass="13511">MGRFVLMNPNQVLTVKTKSKYNVNISSDTNKTCFIKGICSLPNGHFIVVDNDNKKIKLFDKQYKLFSQCDMSGRLCDICQISSSDRYMQFISVRNRQLITRRKFQLAHDAVGIAHHH</sequence>
<protein>
    <submittedName>
        <fullName evidence="2">Uncharacterized protein</fullName>
    </submittedName>
</protein>
<accession>A0A9D3Z0J8</accession>
<proteinExistence type="predicted"/>
<dbReference type="Pfam" id="PF01436">
    <property type="entry name" value="NHL"/>
    <property type="match status" value="1"/>
</dbReference>
<keyword evidence="3" id="KW-1185">Reference proteome</keyword>
<organism evidence="2 3">
    <name type="scientific">Dreissena polymorpha</name>
    <name type="common">Zebra mussel</name>
    <name type="synonym">Mytilus polymorpha</name>
    <dbReference type="NCBI Taxonomy" id="45954"/>
    <lineage>
        <taxon>Eukaryota</taxon>
        <taxon>Metazoa</taxon>
        <taxon>Spiralia</taxon>
        <taxon>Lophotrochozoa</taxon>
        <taxon>Mollusca</taxon>
        <taxon>Bivalvia</taxon>
        <taxon>Autobranchia</taxon>
        <taxon>Heteroconchia</taxon>
        <taxon>Euheterodonta</taxon>
        <taxon>Imparidentia</taxon>
        <taxon>Neoheterodontei</taxon>
        <taxon>Myida</taxon>
        <taxon>Dreissenoidea</taxon>
        <taxon>Dreissenidae</taxon>
        <taxon>Dreissena</taxon>
    </lineage>
</organism>
<keyword evidence="1" id="KW-0677">Repeat</keyword>
<dbReference type="EMBL" id="JAIWYP010000014">
    <property type="protein sequence ID" value="KAH3708686.1"/>
    <property type="molecule type" value="Genomic_DNA"/>
</dbReference>
<name>A0A9D3Z0J8_DREPO</name>
<evidence type="ECO:0000256" key="1">
    <source>
        <dbReference type="ARBA" id="ARBA00022737"/>
    </source>
</evidence>
<comment type="caution">
    <text evidence="2">The sequence shown here is derived from an EMBL/GenBank/DDBJ whole genome shotgun (WGS) entry which is preliminary data.</text>
</comment>
<reference evidence="2" key="2">
    <citation type="submission" date="2020-11" db="EMBL/GenBank/DDBJ databases">
        <authorList>
            <person name="McCartney M.A."/>
            <person name="Auch B."/>
            <person name="Kono T."/>
            <person name="Mallez S."/>
            <person name="Becker A."/>
            <person name="Gohl D.M."/>
            <person name="Silverstein K.A.T."/>
            <person name="Koren S."/>
            <person name="Bechman K.B."/>
            <person name="Herman A."/>
            <person name="Abrahante J.E."/>
            <person name="Garbe J."/>
        </authorList>
    </citation>
    <scope>NUCLEOTIDE SEQUENCE</scope>
    <source>
        <strain evidence="2">Duluth1</strain>
        <tissue evidence="2">Whole animal</tissue>
    </source>
</reference>
<dbReference type="AlphaFoldDB" id="A0A9D3Z0J8"/>